<dbReference type="InterPro" id="IPR035919">
    <property type="entry name" value="EAL_sf"/>
</dbReference>
<organism evidence="2 3">
    <name type="scientific">Ruminococcus albus 8</name>
    <dbReference type="NCBI Taxonomy" id="246199"/>
    <lineage>
        <taxon>Bacteria</taxon>
        <taxon>Bacillati</taxon>
        <taxon>Bacillota</taxon>
        <taxon>Clostridia</taxon>
        <taxon>Eubacteriales</taxon>
        <taxon>Oscillospiraceae</taxon>
        <taxon>Ruminococcus</taxon>
    </lineage>
</organism>
<dbReference type="PANTHER" id="PTHR33121">
    <property type="entry name" value="CYCLIC DI-GMP PHOSPHODIESTERASE PDEF"/>
    <property type="match status" value="1"/>
</dbReference>
<evidence type="ECO:0000259" key="1">
    <source>
        <dbReference type="PROSITE" id="PS50883"/>
    </source>
</evidence>
<sequence length="693" mass="76791">MDKKDIRILTELAVNFAEVRSEEELAKVIESAAEEFECDDIGELKVALYRLGGRMLCVDAADRDAVRNRRLACLTDEEKKELKLVEEIIDGNLLKYHFQPIVSAVNGEIFSYEALMRSAGDPKMTPFHILKYAALKDRLEDVERATFLNVLGLIEQKKDELCGRSVFINSIPDVRLCEEDVAKISELLKKHSDCTVVELTESAEADEGQLTVLKERYGSLNVRIAVDDYGTGYSNVSNLLRYTPNFVKIDRSLLSEINIDPKKRHFVRDIIEFCHDNNILALAEGVETSMELKTVILMGVDLIQGFYTARPSAELTADIPYEIRQEIRRYQQQRIDGKETHVYKVEGTERVLLEKLKKHGYRCLRIMPSEQAGDITLVGEPSLDSRVNIEIDDGYKGKLSLESAHLANSKNRPCISLGENCEVELSIFGDCKLKDGGILVPESSELTFTGIGALEIDINTSSYYGIGGHRNMRHGRLSFSADVEYSITAYGESGTCIGSGLGGEIDIHRGVFHLLVNSNSGVAIGALTGSTDLDIRNCGIDLNVTIAQGVMIGSRDGDAELKLHGMSFKTITGGKEVACLGSLNGRSNIELFNSNYVADVRSDSMTVFGSLWNDSKVDIRNLSMNVMAAGQRAYVFGGLAGRTQLEMNNTDSRIKLNTQLDGITSAKGDDLRFGDGRYRIYFNDEEISVTPDT</sequence>
<proteinExistence type="predicted"/>
<evidence type="ECO:0000313" key="3">
    <source>
        <dbReference type="Proteomes" id="UP000004259"/>
    </source>
</evidence>
<dbReference type="Gene3D" id="3.20.20.450">
    <property type="entry name" value="EAL domain"/>
    <property type="match status" value="1"/>
</dbReference>
<keyword evidence="3" id="KW-1185">Reference proteome</keyword>
<dbReference type="eggNOG" id="COG2200">
    <property type="taxonomic scope" value="Bacteria"/>
</dbReference>
<accession>E9S8E9</accession>
<dbReference type="Pfam" id="PF00563">
    <property type="entry name" value="EAL"/>
    <property type="match status" value="1"/>
</dbReference>
<name>E9S8E9_RUMAL</name>
<dbReference type="OrthoDB" id="9813903at2"/>
<dbReference type="AlphaFoldDB" id="E9S8E9"/>
<evidence type="ECO:0000313" key="2">
    <source>
        <dbReference type="EMBL" id="EGC04430.1"/>
    </source>
</evidence>
<dbReference type="InterPro" id="IPR001633">
    <property type="entry name" value="EAL_dom"/>
</dbReference>
<dbReference type="RefSeq" id="WP_002847239.1">
    <property type="nucleotide sequence ID" value="NZ_ADKM02000023.1"/>
</dbReference>
<dbReference type="EMBL" id="ADKM02000023">
    <property type="protein sequence ID" value="EGC04430.1"/>
    <property type="molecule type" value="Genomic_DNA"/>
</dbReference>
<comment type="caution">
    <text evidence="2">The sequence shown here is derived from an EMBL/GenBank/DDBJ whole genome shotgun (WGS) entry which is preliminary data.</text>
</comment>
<dbReference type="STRING" id="246199.CUS_4853"/>
<dbReference type="PROSITE" id="PS50883">
    <property type="entry name" value="EAL"/>
    <property type="match status" value="1"/>
</dbReference>
<dbReference type="GO" id="GO:0071111">
    <property type="term" value="F:cyclic-guanylate-specific phosphodiesterase activity"/>
    <property type="evidence" value="ECO:0007669"/>
    <property type="project" value="InterPro"/>
</dbReference>
<dbReference type="SMART" id="SM00052">
    <property type="entry name" value="EAL"/>
    <property type="match status" value="1"/>
</dbReference>
<protein>
    <submittedName>
        <fullName evidence="2">Cyclic diguanylate phosphodiesterase (EAL) domain protein</fullName>
    </submittedName>
</protein>
<gene>
    <name evidence="2" type="ORF">CUS_4853</name>
</gene>
<dbReference type="CDD" id="cd01948">
    <property type="entry name" value="EAL"/>
    <property type="match status" value="1"/>
</dbReference>
<dbReference type="SUPFAM" id="SSF141868">
    <property type="entry name" value="EAL domain-like"/>
    <property type="match status" value="1"/>
</dbReference>
<dbReference type="Proteomes" id="UP000004259">
    <property type="component" value="Unassembled WGS sequence"/>
</dbReference>
<reference evidence="2 3" key="1">
    <citation type="submission" date="2011-02" db="EMBL/GenBank/DDBJ databases">
        <authorList>
            <person name="Nelson K.E."/>
            <person name="Sutton G."/>
            <person name="Torralba M."/>
            <person name="Durkin S."/>
            <person name="Harkins D."/>
            <person name="Montgomery R."/>
            <person name="Ziemer C."/>
            <person name="Klaassens E."/>
            <person name="Ocuiv P."/>
            <person name="Morrison M."/>
        </authorList>
    </citation>
    <scope>NUCLEOTIDE SEQUENCE [LARGE SCALE GENOMIC DNA]</scope>
    <source>
        <strain evidence="2 3">8</strain>
    </source>
</reference>
<dbReference type="PANTHER" id="PTHR33121:SF76">
    <property type="entry name" value="SIGNALING PROTEIN"/>
    <property type="match status" value="1"/>
</dbReference>
<feature type="domain" description="EAL" evidence="1">
    <location>
        <begin position="77"/>
        <end position="325"/>
    </location>
</feature>
<dbReference type="InterPro" id="IPR050706">
    <property type="entry name" value="Cyclic-di-GMP_PDE-like"/>
</dbReference>